<protein>
    <submittedName>
        <fullName evidence="5">p53-like transcription factor</fullName>
    </submittedName>
</protein>
<dbReference type="PANTHER" id="PTHR35144">
    <property type="entry name" value="MEIOSIS-SPECIFIC TRANSCRIPTION FACTOR NDT80"/>
    <property type="match status" value="1"/>
</dbReference>
<dbReference type="InterPro" id="IPR008967">
    <property type="entry name" value="p53-like_TF_DNA-bd_sf"/>
</dbReference>
<gene>
    <name evidence="5" type="ORF">M747DRAFT_351163</name>
</gene>
<feature type="domain" description="NDT80" evidence="4">
    <location>
        <begin position="51"/>
        <end position="351"/>
    </location>
</feature>
<dbReference type="GO" id="GO:0000228">
    <property type="term" value="C:nuclear chromosome"/>
    <property type="evidence" value="ECO:0007669"/>
    <property type="project" value="TreeGrafter"/>
</dbReference>
<dbReference type="InterPro" id="IPR024061">
    <property type="entry name" value="NDT80_DNA-bd_dom"/>
</dbReference>
<dbReference type="GO" id="GO:0051321">
    <property type="term" value="P:meiotic cell cycle"/>
    <property type="evidence" value="ECO:0007669"/>
    <property type="project" value="TreeGrafter"/>
</dbReference>
<dbReference type="InterPro" id="IPR052605">
    <property type="entry name" value="Fungal_trans_regulator"/>
</dbReference>
<proteinExistence type="predicted"/>
<dbReference type="Gene3D" id="2.60.40.1390">
    <property type="entry name" value="NDT80 DNA-binding domain"/>
    <property type="match status" value="1"/>
</dbReference>
<sequence>MLYDRMSNTISHPVSSLPPSATMSLSLKSQKIVTPGSASTMGRSDWFPEAYNIHQQLSLTPSSDMEKITRTAPFATAHRAPKNSTARSQAVYLGSENMLMGQAQGRLPEPFAGSPPFYDTILLLPVVCGTSFLKPEILAKIHKGFFQVDDKWTCYRRNYFSISCSFTLQPWSSAPLYVKVSDQWTERITRFAMSISAIVNQQVAEIRDLVQYSPKRDKQSGRKPGRVVLQPCQPEHLAVGHEASSNSIQHGLSIGYQSTERPLGYEEYPGVAQPSQPPYRHTFERVQFQKATANNRMRRAQQQYYNVVVELYAEVASSAQGTESQWFRVARRLSHPMVVRGRSPNHFKNNRRNNPARMDFSEGIKKKHEDQHST</sequence>
<reference evidence="5 6" key="1">
    <citation type="submission" date="2018-07" db="EMBL/GenBank/DDBJ databases">
        <title>Section-level genome sequencing of Aspergillus section Nigri to investigate inter- and intra-species variation.</title>
        <authorList>
            <consortium name="DOE Joint Genome Institute"/>
            <person name="Vesth T.C."/>
            <person name="Nybo J.L."/>
            <person name="Theobald S."/>
            <person name="Frisvad J.C."/>
            <person name="Larsen T.O."/>
            <person name="Nielsen K.F."/>
            <person name="Hoof J.B."/>
            <person name="Brandl J."/>
            <person name="Salamov A."/>
            <person name="Riley R."/>
            <person name="Gladden J.M."/>
            <person name="Phatale P."/>
            <person name="Nielsen M.T."/>
            <person name="Lyhne E.K."/>
            <person name="Kogle M.E."/>
            <person name="Strasser K."/>
            <person name="McDonnell E."/>
            <person name="Barry K."/>
            <person name="Clum A."/>
            <person name="Chen C."/>
            <person name="Nolan M."/>
            <person name="Sandor L."/>
            <person name="Kuo A."/>
            <person name="Lipzen A."/>
            <person name="Hainaut M."/>
            <person name="Drula E."/>
            <person name="Tsang A."/>
            <person name="Magnuson J.K."/>
            <person name="Henrissat B."/>
            <person name="Wiebenga A."/>
            <person name="Simmons B.A."/>
            <person name="Makela M.R."/>
            <person name="De vries R.P."/>
            <person name="Grigoriev I.V."/>
            <person name="Mortensen U.H."/>
            <person name="Baker S.E."/>
            <person name="Andersen M.R."/>
        </authorList>
    </citation>
    <scope>NUCLEOTIDE SEQUENCE [LARGE SCALE GENOMIC DNA]</scope>
    <source>
        <strain evidence="5 6">ATCC 13496</strain>
    </source>
</reference>
<feature type="region of interest" description="Disordered" evidence="3">
    <location>
        <begin position="340"/>
        <end position="374"/>
    </location>
</feature>
<dbReference type="GO" id="GO:0003700">
    <property type="term" value="F:DNA-binding transcription factor activity"/>
    <property type="evidence" value="ECO:0007669"/>
    <property type="project" value="UniProtKB-UniRule"/>
</dbReference>
<evidence type="ECO:0000256" key="1">
    <source>
        <dbReference type="ARBA" id="ARBA00023125"/>
    </source>
</evidence>
<feature type="DNA-binding region" description="NDT80" evidence="2">
    <location>
        <begin position="51"/>
        <end position="351"/>
    </location>
</feature>
<dbReference type="InterPro" id="IPR037141">
    <property type="entry name" value="NDT80_DNA-bd_dom_sf"/>
</dbReference>
<dbReference type="SUPFAM" id="SSF49417">
    <property type="entry name" value="p53-like transcription factors"/>
    <property type="match status" value="1"/>
</dbReference>
<organism evidence="5 6">
    <name type="scientific">Aspergillus niger ATCC 13496</name>
    <dbReference type="NCBI Taxonomy" id="1353008"/>
    <lineage>
        <taxon>Eukaryota</taxon>
        <taxon>Fungi</taxon>
        <taxon>Dikarya</taxon>
        <taxon>Ascomycota</taxon>
        <taxon>Pezizomycotina</taxon>
        <taxon>Eurotiomycetes</taxon>
        <taxon>Eurotiomycetidae</taxon>
        <taxon>Eurotiales</taxon>
        <taxon>Aspergillaceae</taxon>
        <taxon>Aspergillus</taxon>
        <taxon>Aspergillus subgen. Circumdati</taxon>
    </lineage>
</organism>
<dbReference type="Proteomes" id="UP000253845">
    <property type="component" value="Unassembled WGS sequence"/>
</dbReference>
<keyword evidence="1 2" id="KW-0238">DNA-binding</keyword>
<feature type="region of interest" description="Disordered" evidence="3">
    <location>
        <begin position="1"/>
        <end position="20"/>
    </location>
</feature>
<dbReference type="PROSITE" id="PS51517">
    <property type="entry name" value="NDT80"/>
    <property type="match status" value="1"/>
</dbReference>
<evidence type="ECO:0000313" key="6">
    <source>
        <dbReference type="Proteomes" id="UP000253845"/>
    </source>
</evidence>
<dbReference type="GO" id="GO:0045944">
    <property type="term" value="P:positive regulation of transcription by RNA polymerase II"/>
    <property type="evidence" value="ECO:0007669"/>
    <property type="project" value="TreeGrafter"/>
</dbReference>
<evidence type="ECO:0000313" key="5">
    <source>
        <dbReference type="EMBL" id="RDH20616.1"/>
    </source>
</evidence>
<evidence type="ECO:0000256" key="3">
    <source>
        <dbReference type="SAM" id="MobiDB-lite"/>
    </source>
</evidence>
<dbReference type="EMBL" id="KZ851914">
    <property type="protein sequence ID" value="RDH20616.1"/>
    <property type="molecule type" value="Genomic_DNA"/>
</dbReference>
<evidence type="ECO:0000256" key="2">
    <source>
        <dbReference type="PROSITE-ProRule" id="PRU00850"/>
    </source>
</evidence>
<dbReference type="PANTHER" id="PTHR35144:SF2">
    <property type="entry name" value="MEIOSIS-SPECIFIC TRANSCRIPTION FACTOR NDT80"/>
    <property type="match status" value="1"/>
</dbReference>
<evidence type="ECO:0000259" key="4">
    <source>
        <dbReference type="PROSITE" id="PS51517"/>
    </source>
</evidence>
<dbReference type="AlphaFoldDB" id="A0A370BYQ4"/>
<accession>A0A370BYQ4</accession>
<feature type="compositionally biased region" description="Basic and acidic residues" evidence="3">
    <location>
        <begin position="359"/>
        <end position="374"/>
    </location>
</feature>
<dbReference type="Pfam" id="PF05224">
    <property type="entry name" value="NDT80_PhoG"/>
    <property type="match status" value="1"/>
</dbReference>
<dbReference type="VEuPathDB" id="FungiDB:M747DRAFT_351163"/>
<dbReference type="GO" id="GO:0003677">
    <property type="term" value="F:DNA binding"/>
    <property type="evidence" value="ECO:0007669"/>
    <property type="project" value="UniProtKB-KW"/>
</dbReference>
<name>A0A370BYQ4_ASPNG</name>